<keyword evidence="10" id="KW-1185">Reference proteome</keyword>
<evidence type="ECO:0000256" key="4">
    <source>
        <dbReference type="ARBA" id="ARBA00022490"/>
    </source>
</evidence>
<dbReference type="Proteomes" id="UP000494165">
    <property type="component" value="Unassembled WGS sequence"/>
</dbReference>
<dbReference type="CDD" id="cd11367">
    <property type="entry name" value="RNase_PH_RRP42"/>
    <property type="match status" value="1"/>
</dbReference>
<proteinExistence type="inferred from homology"/>
<evidence type="ECO:0000259" key="8">
    <source>
        <dbReference type="Pfam" id="PF03725"/>
    </source>
</evidence>
<dbReference type="PANTHER" id="PTHR11097:SF8">
    <property type="entry name" value="EXOSOME COMPLEX COMPONENT RRP42"/>
    <property type="match status" value="1"/>
</dbReference>
<evidence type="ECO:0000256" key="1">
    <source>
        <dbReference type="ARBA" id="ARBA00004496"/>
    </source>
</evidence>
<dbReference type="InterPro" id="IPR036345">
    <property type="entry name" value="ExoRNase_PH_dom2_sf"/>
</dbReference>
<dbReference type="InterPro" id="IPR027408">
    <property type="entry name" value="PNPase/RNase_PH_dom_sf"/>
</dbReference>
<dbReference type="InterPro" id="IPR020568">
    <property type="entry name" value="Ribosomal_Su5_D2-typ_SF"/>
</dbReference>
<keyword evidence="5" id="KW-0271">Exosome</keyword>
<evidence type="ECO:0000256" key="3">
    <source>
        <dbReference type="ARBA" id="ARBA00006678"/>
    </source>
</evidence>
<evidence type="ECO:0000256" key="2">
    <source>
        <dbReference type="ARBA" id="ARBA00004604"/>
    </source>
</evidence>
<organism evidence="9 10">
    <name type="scientific">Cloeon dipterum</name>
    <dbReference type="NCBI Taxonomy" id="197152"/>
    <lineage>
        <taxon>Eukaryota</taxon>
        <taxon>Metazoa</taxon>
        <taxon>Ecdysozoa</taxon>
        <taxon>Arthropoda</taxon>
        <taxon>Hexapoda</taxon>
        <taxon>Insecta</taxon>
        <taxon>Pterygota</taxon>
        <taxon>Palaeoptera</taxon>
        <taxon>Ephemeroptera</taxon>
        <taxon>Pisciforma</taxon>
        <taxon>Baetidae</taxon>
        <taxon>Cloeon</taxon>
    </lineage>
</organism>
<dbReference type="GO" id="GO:0034473">
    <property type="term" value="P:U1 snRNA 3'-end processing"/>
    <property type="evidence" value="ECO:0007669"/>
    <property type="project" value="TreeGrafter"/>
</dbReference>
<dbReference type="GO" id="GO:0034475">
    <property type="term" value="P:U4 snRNA 3'-end processing"/>
    <property type="evidence" value="ECO:0007669"/>
    <property type="project" value="TreeGrafter"/>
</dbReference>
<accession>A0A8S1CFC4</accession>
<dbReference type="SUPFAM" id="SSF54211">
    <property type="entry name" value="Ribosomal protein S5 domain 2-like"/>
    <property type="match status" value="1"/>
</dbReference>
<dbReference type="Pfam" id="PF03725">
    <property type="entry name" value="RNase_PH_C"/>
    <property type="match status" value="1"/>
</dbReference>
<dbReference type="GO" id="GO:0005730">
    <property type="term" value="C:nucleolus"/>
    <property type="evidence" value="ECO:0007669"/>
    <property type="project" value="UniProtKB-SubCell"/>
</dbReference>
<sequence length="292" mass="31302">MADILLSEAEKTFILHGVRDNVRNDGRSCSEFRPIELELGLVENANGSARVRLANTDVLVAVKCEIDNPPSNFPDEGKLDFFVDCSANATPQFEGKGGEQLAVELAALMSRAYQTRESFNLSTLSIIKGMKCWKLCIDVLILECGGSLIDAISMGTKAALADTKIPKVSVIGSDEGTLELELADEADGREEPLDWHHAPCLVTLNKLEDSLLVDASAEEEACCAAALIVGVSPNKKITTTSIPGHGSFLADSKIFARALNLAVDVGVKLNTALEAAIKKHQTLKPPPRGFLD</sequence>
<reference evidence="9 10" key="1">
    <citation type="submission" date="2020-04" db="EMBL/GenBank/DDBJ databases">
        <authorList>
            <person name="Alioto T."/>
            <person name="Alioto T."/>
            <person name="Gomez Garrido J."/>
        </authorList>
    </citation>
    <scope>NUCLEOTIDE SEQUENCE [LARGE SCALE GENOMIC DNA]</scope>
</reference>
<evidence type="ECO:0000259" key="7">
    <source>
        <dbReference type="Pfam" id="PF01138"/>
    </source>
</evidence>
<dbReference type="GO" id="GO:0071038">
    <property type="term" value="P:TRAMP-dependent tRNA surveillance pathway"/>
    <property type="evidence" value="ECO:0007669"/>
    <property type="project" value="TreeGrafter"/>
</dbReference>
<dbReference type="Pfam" id="PF01138">
    <property type="entry name" value="RNase_PH"/>
    <property type="match status" value="1"/>
</dbReference>
<comment type="similarity">
    <text evidence="3">Belongs to the RNase PH family.</text>
</comment>
<dbReference type="GO" id="GO:0016075">
    <property type="term" value="P:rRNA catabolic process"/>
    <property type="evidence" value="ECO:0007669"/>
    <property type="project" value="TreeGrafter"/>
</dbReference>
<evidence type="ECO:0000313" key="10">
    <source>
        <dbReference type="Proteomes" id="UP000494165"/>
    </source>
</evidence>
<dbReference type="EMBL" id="CADEPI010000014">
    <property type="protein sequence ID" value="CAB3363999.1"/>
    <property type="molecule type" value="Genomic_DNA"/>
</dbReference>
<dbReference type="SUPFAM" id="SSF55666">
    <property type="entry name" value="Ribonuclease PH domain 2-like"/>
    <property type="match status" value="1"/>
</dbReference>
<comment type="subcellular location">
    <subcellularLocation>
        <location evidence="1">Cytoplasm</location>
    </subcellularLocation>
    <subcellularLocation>
        <location evidence="2">Nucleus</location>
        <location evidence="2">Nucleolus</location>
    </subcellularLocation>
</comment>
<feature type="domain" description="Exoribonuclease phosphorolytic" evidence="7">
    <location>
        <begin position="31"/>
        <end position="166"/>
    </location>
</feature>
<keyword evidence="4" id="KW-0963">Cytoplasm</keyword>
<dbReference type="InterPro" id="IPR050590">
    <property type="entry name" value="Exosome_comp_Rrp42_subfam"/>
</dbReference>
<evidence type="ECO:0000256" key="5">
    <source>
        <dbReference type="ARBA" id="ARBA00022835"/>
    </source>
</evidence>
<dbReference type="InterPro" id="IPR001247">
    <property type="entry name" value="ExoRNase_PH_dom1"/>
</dbReference>
<dbReference type="GO" id="GO:0035925">
    <property type="term" value="F:mRNA 3'-UTR AU-rich region binding"/>
    <property type="evidence" value="ECO:0007669"/>
    <property type="project" value="TreeGrafter"/>
</dbReference>
<evidence type="ECO:0000313" key="9">
    <source>
        <dbReference type="EMBL" id="CAB3363999.1"/>
    </source>
</evidence>
<dbReference type="GO" id="GO:0000467">
    <property type="term" value="P:exonucleolytic trimming to generate mature 3'-end of 5.8S rRNA from tricistronic rRNA transcript (SSU-rRNA, 5.8S rRNA, LSU-rRNA)"/>
    <property type="evidence" value="ECO:0007669"/>
    <property type="project" value="TreeGrafter"/>
</dbReference>
<evidence type="ECO:0000256" key="6">
    <source>
        <dbReference type="ARBA" id="ARBA00042523"/>
    </source>
</evidence>
<dbReference type="GO" id="GO:0034476">
    <property type="term" value="P:U5 snRNA 3'-end processing"/>
    <property type="evidence" value="ECO:0007669"/>
    <property type="project" value="TreeGrafter"/>
</dbReference>
<dbReference type="GO" id="GO:0000176">
    <property type="term" value="C:nuclear exosome (RNase complex)"/>
    <property type="evidence" value="ECO:0007669"/>
    <property type="project" value="TreeGrafter"/>
</dbReference>
<dbReference type="GO" id="GO:0000177">
    <property type="term" value="C:cytoplasmic exosome (RNase complex)"/>
    <property type="evidence" value="ECO:0007669"/>
    <property type="project" value="TreeGrafter"/>
</dbReference>
<dbReference type="GO" id="GO:0071035">
    <property type="term" value="P:nuclear polyadenylation-dependent rRNA catabolic process"/>
    <property type="evidence" value="ECO:0007669"/>
    <property type="project" value="TreeGrafter"/>
</dbReference>
<dbReference type="GO" id="GO:0071028">
    <property type="term" value="P:nuclear mRNA surveillance"/>
    <property type="evidence" value="ECO:0007669"/>
    <property type="project" value="TreeGrafter"/>
</dbReference>
<dbReference type="AlphaFoldDB" id="A0A8S1CFC4"/>
<gene>
    <name evidence="9" type="ORF">CLODIP_2_CD06896</name>
</gene>
<protein>
    <recommendedName>
        <fullName evidence="6">Ribosomal RNA-processing protein 42</fullName>
    </recommendedName>
</protein>
<dbReference type="PANTHER" id="PTHR11097">
    <property type="entry name" value="EXOSOME COMPLEX EXONUCLEASE RIBOSOMAL RNA PROCESSING PROTEIN"/>
    <property type="match status" value="1"/>
</dbReference>
<feature type="domain" description="Exoribonuclease phosphorolytic" evidence="8">
    <location>
        <begin position="197"/>
        <end position="264"/>
    </location>
</feature>
<dbReference type="Gene3D" id="3.30.230.70">
    <property type="entry name" value="GHMP Kinase, N-terminal domain"/>
    <property type="match status" value="1"/>
</dbReference>
<name>A0A8S1CFC4_9INSE</name>
<comment type="caution">
    <text evidence="9">The sequence shown here is derived from an EMBL/GenBank/DDBJ whole genome shotgun (WGS) entry which is preliminary data.</text>
</comment>
<dbReference type="InterPro" id="IPR015847">
    <property type="entry name" value="ExoRNase_PH_dom2"/>
</dbReference>
<dbReference type="OrthoDB" id="272245at2759"/>